<dbReference type="EMBL" id="JAVRRL010000065">
    <property type="protein sequence ID" value="KAK5109383.1"/>
    <property type="molecule type" value="Genomic_DNA"/>
</dbReference>
<keyword evidence="3" id="KW-0238">DNA-binding</keyword>
<dbReference type="PROSITE" id="PS50888">
    <property type="entry name" value="BHLH"/>
    <property type="match status" value="1"/>
</dbReference>
<gene>
    <name evidence="9" type="ORF">LTR62_007049</name>
</gene>
<comment type="caution">
    <text evidence="9">The sequence shown here is derived from an EMBL/GenBank/DDBJ whole genome shotgun (WGS) entry which is preliminary data.</text>
</comment>
<evidence type="ECO:0000313" key="10">
    <source>
        <dbReference type="Proteomes" id="UP001310890"/>
    </source>
</evidence>
<comment type="subcellular location">
    <subcellularLocation>
        <location evidence="1">Nucleus</location>
    </subcellularLocation>
</comment>
<dbReference type="InterPro" id="IPR052207">
    <property type="entry name" value="Max-like/E-box_TFs"/>
</dbReference>
<name>A0AAN7TBL1_9PEZI</name>
<dbReference type="PANTHER" id="PTHR15741">
    <property type="entry name" value="BASIC HELIX-LOOP-HELIX ZIP TRANSCRIPTION FACTOR"/>
    <property type="match status" value="1"/>
</dbReference>
<dbReference type="InterPro" id="IPR036638">
    <property type="entry name" value="HLH_DNA-bd_sf"/>
</dbReference>
<protein>
    <recommendedName>
        <fullName evidence="8">BHLH domain-containing protein</fullName>
    </recommendedName>
</protein>
<evidence type="ECO:0000256" key="7">
    <source>
        <dbReference type="SAM" id="MobiDB-lite"/>
    </source>
</evidence>
<dbReference type="Pfam" id="PF23181">
    <property type="entry name" value="bHLH_INO4"/>
    <property type="match status" value="1"/>
</dbReference>
<feature type="compositionally biased region" description="Gly residues" evidence="7">
    <location>
        <begin position="111"/>
        <end position="128"/>
    </location>
</feature>
<sequence>MTSPTTPSSRLSQHQKKANHIASEAKRREMIRTGFDDLASLIPGMEGQGRSEAAMMQAAVQFLKEQLEQKSRLKAEAMAMGMAGEEFERMFEEMGKSQEGEDEGEEEGTVRGSGGTGEWAGEGRGGRQ</sequence>
<dbReference type="AlphaFoldDB" id="A0AAN7TBL1"/>
<dbReference type="GO" id="GO:0005634">
    <property type="term" value="C:nucleus"/>
    <property type="evidence" value="ECO:0007669"/>
    <property type="project" value="UniProtKB-SubCell"/>
</dbReference>
<keyword evidence="6" id="KW-0175">Coiled coil</keyword>
<evidence type="ECO:0000313" key="9">
    <source>
        <dbReference type="EMBL" id="KAK5109383.1"/>
    </source>
</evidence>
<evidence type="ECO:0000256" key="1">
    <source>
        <dbReference type="ARBA" id="ARBA00004123"/>
    </source>
</evidence>
<dbReference type="Proteomes" id="UP001310890">
    <property type="component" value="Unassembled WGS sequence"/>
</dbReference>
<feature type="region of interest" description="Disordered" evidence="7">
    <location>
        <begin position="1"/>
        <end position="29"/>
    </location>
</feature>
<proteinExistence type="predicted"/>
<feature type="domain" description="BHLH" evidence="8">
    <location>
        <begin position="15"/>
        <end position="66"/>
    </location>
</feature>
<dbReference type="SUPFAM" id="SSF47459">
    <property type="entry name" value="HLH, helix-loop-helix DNA-binding domain"/>
    <property type="match status" value="1"/>
</dbReference>
<evidence type="ECO:0000259" key="8">
    <source>
        <dbReference type="PROSITE" id="PS50888"/>
    </source>
</evidence>
<feature type="compositionally biased region" description="Polar residues" evidence="7">
    <location>
        <begin position="1"/>
        <end position="12"/>
    </location>
</feature>
<dbReference type="GO" id="GO:0000978">
    <property type="term" value="F:RNA polymerase II cis-regulatory region sequence-specific DNA binding"/>
    <property type="evidence" value="ECO:0007669"/>
    <property type="project" value="TreeGrafter"/>
</dbReference>
<keyword evidence="4" id="KW-0804">Transcription</keyword>
<feature type="region of interest" description="Disordered" evidence="7">
    <location>
        <begin position="92"/>
        <end position="128"/>
    </location>
</feature>
<evidence type="ECO:0000256" key="4">
    <source>
        <dbReference type="ARBA" id="ARBA00023163"/>
    </source>
</evidence>
<dbReference type="GO" id="GO:0046983">
    <property type="term" value="F:protein dimerization activity"/>
    <property type="evidence" value="ECO:0007669"/>
    <property type="project" value="InterPro"/>
</dbReference>
<dbReference type="InterPro" id="IPR057072">
    <property type="entry name" value="bHLH_INO4"/>
</dbReference>
<accession>A0AAN7TBL1</accession>
<evidence type="ECO:0000256" key="2">
    <source>
        <dbReference type="ARBA" id="ARBA00023015"/>
    </source>
</evidence>
<feature type="coiled-coil region" evidence="6">
    <location>
        <begin position="53"/>
        <end position="80"/>
    </location>
</feature>
<evidence type="ECO:0000256" key="6">
    <source>
        <dbReference type="SAM" id="Coils"/>
    </source>
</evidence>
<evidence type="ECO:0000256" key="5">
    <source>
        <dbReference type="ARBA" id="ARBA00023242"/>
    </source>
</evidence>
<dbReference type="InterPro" id="IPR011598">
    <property type="entry name" value="bHLH_dom"/>
</dbReference>
<dbReference type="GO" id="GO:0000981">
    <property type="term" value="F:DNA-binding transcription factor activity, RNA polymerase II-specific"/>
    <property type="evidence" value="ECO:0007669"/>
    <property type="project" value="TreeGrafter"/>
</dbReference>
<keyword evidence="5" id="KW-0539">Nucleus</keyword>
<evidence type="ECO:0000256" key="3">
    <source>
        <dbReference type="ARBA" id="ARBA00023125"/>
    </source>
</evidence>
<reference evidence="9" key="1">
    <citation type="submission" date="2023-08" db="EMBL/GenBank/DDBJ databases">
        <title>Black Yeasts Isolated from many extreme environments.</title>
        <authorList>
            <person name="Coleine C."/>
            <person name="Stajich J.E."/>
            <person name="Selbmann L."/>
        </authorList>
    </citation>
    <scope>NUCLEOTIDE SEQUENCE</scope>
    <source>
        <strain evidence="9">CCFEE 5401</strain>
    </source>
</reference>
<dbReference type="Gene3D" id="4.10.280.10">
    <property type="entry name" value="Helix-loop-helix DNA-binding domain"/>
    <property type="match status" value="1"/>
</dbReference>
<dbReference type="PANTHER" id="PTHR15741:SF39">
    <property type="entry name" value="BHLH TRANSCRIPTION FACTOR (EUROFUNG)"/>
    <property type="match status" value="1"/>
</dbReference>
<organism evidence="9 10">
    <name type="scientific">Meristemomyces frigidus</name>
    <dbReference type="NCBI Taxonomy" id="1508187"/>
    <lineage>
        <taxon>Eukaryota</taxon>
        <taxon>Fungi</taxon>
        <taxon>Dikarya</taxon>
        <taxon>Ascomycota</taxon>
        <taxon>Pezizomycotina</taxon>
        <taxon>Dothideomycetes</taxon>
        <taxon>Dothideomycetidae</taxon>
        <taxon>Mycosphaerellales</taxon>
        <taxon>Teratosphaeriaceae</taxon>
        <taxon>Meristemomyces</taxon>
    </lineage>
</organism>
<keyword evidence="2" id="KW-0805">Transcription regulation</keyword>